<dbReference type="PROSITE" id="PS50293">
    <property type="entry name" value="TPR_REGION"/>
    <property type="match status" value="1"/>
</dbReference>
<keyword evidence="1" id="KW-0802">TPR repeat</keyword>
<evidence type="ECO:0000313" key="3">
    <source>
        <dbReference type="EMBL" id="PPE72185.1"/>
    </source>
</evidence>
<feature type="region of interest" description="Disordered" evidence="2">
    <location>
        <begin position="1"/>
        <end position="41"/>
    </location>
</feature>
<dbReference type="PROSITE" id="PS50005">
    <property type="entry name" value="TPR"/>
    <property type="match status" value="2"/>
</dbReference>
<evidence type="ECO:0000256" key="2">
    <source>
        <dbReference type="SAM" id="MobiDB-lite"/>
    </source>
</evidence>
<feature type="repeat" description="TPR" evidence="1">
    <location>
        <begin position="107"/>
        <end position="140"/>
    </location>
</feature>
<dbReference type="InterPro" id="IPR019734">
    <property type="entry name" value="TPR_rpt"/>
</dbReference>
<feature type="region of interest" description="Disordered" evidence="2">
    <location>
        <begin position="198"/>
        <end position="232"/>
    </location>
</feature>
<dbReference type="Pfam" id="PF13432">
    <property type="entry name" value="TPR_16"/>
    <property type="match status" value="2"/>
</dbReference>
<dbReference type="OrthoDB" id="255821at2"/>
<protein>
    <submittedName>
        <fullName evidence="3">Uncharacterized protein</fullName>
    </submittedName>
</protein>
<evidence type="ECO:0000256" key="1">
    <source>
        <dbReference type="PROSITE-ProRule" id="PRU00339"/>
    </source>
</evidence>
<comment type="caution">
    <text evidence="3">The sequence shown here is derived from an EMBL/GenBank/DDBJ whole genome shotgun (WGS) entry which is preliminary data.</text>
</comment>
<dbReference type="SUPFAM" id="SSF48452">
    <property type="entry name" value="TPR-like"/>
    <property type="match status" value="1"/>
</dbReference>
<sequence length="232" mass="24847">MLALGAAVSACKTSPERPAPPDRPGPEATAPKPPDKGDPKARFSAALEQLKGKQFQEAEEALVALTKDFPEYSGPWTNLGIIYFNSNRKGPAAAAFNKAAVLNQDNAVAFNYLGMLARESRDYPRAQMAYEKALKLEPDNALVHYNLAILLDEYLKRPADALPHYKDYQRLSGKQDLKVIAWVAEIEASLAKAAPPAAPAVAPSAPRVAPAGPPQPKSGAAQARPRAAEQAK</sequence>
<gene>
    <name evidence="3" type="ORF">C3942_20035</name>
</gene>
<proteinExistence type="predicted"/>
<feature type="compositionally biased region" description="Low complexity" evidence="2">
    <location>
        <begin position="198"/>
        <end position="210"/>
    </location>
</feature>
<dbReference type="SMART" id="SM00028">
    <property type="entry name" value="TPR"/>
    <property type="match status" value="2"/>
</dbReference>
<organism evidence="3 4">
    <name type="scientific">Solimonas fluminis</name>
    <dbReference type="NCBI Taxonomy" id="2086571"/>
    <lineage>
        <taxon>Bacteria</taxon>
        <taxon>Pseudomonadati</taxon>
        <taxon>Pseudomonadota</taxon>
        <taxon>Gammaproteobacteria</taxon>
        <taxon>Nevskiales</taxon>
        <taxon>Nevskiaceae</taxon>
        <taxon>Solimonas</taxon>
    </lineage>
</organism>
<dbReference type="Proteomes" id="UP000238220">
    <property type="component" value="Unassembled WGS sequence"/>
</dbReference>
<feature type="repeat" description="TPR" evidence="1">
    <location>
        <begin position="73"/>
        <end position="106"/>
    </location>
</feature>
<keyword evidence="4" id="KW-1185">Reference proteome</keyword>
<accession>A0A2S5TB46</accession>
<evidence type="ECO:0000313" key="4">
    <source>
        <dbReference type="Proteomes" id="UP000238220"/>
    </source>
</evidence>
<dbReference type="InterPro" id="IPR011990">
    <property type="entry name" value="TPR-like_helical_dom_sf"/>
</dbReference>
<name>A0A2S5TB46_9GAMM</name>
<dbReference type="AlphaFoldDB" id="A0A2S5TB46"/>
<reference evidence="3 4" key="1">
    <citation type="submission" date="2018-02" db="EMBL/GenBank/DDBJ databases">
        <title>Genome sequencing of Solimonas sp. HR-BB.</title>
        <authorList>
            <person name="Lee Y."/>
            <person name="Jeon C.O."/>
        </authorList>
    </citation>
    <scope>NUCLEOTIDE SEQUENCE [LARGE SCALE GENOMIC DNA]</scope>
    <source>
        <strain evidence="3 4">HR-BB</strain>
    </source>
</reference>
<dbReference type="Gene3D" id="1.25.40.10">
    <property type="entry name" value="Tetratricopeptide repeat domain"/>
    <property type="match status" value="1"/>
</dbReference>
<dbReference type="EMBL" id="PSNW01000015">
    <property type="protein sequence ID" value="PPE72185.1"/>
    <property type="molecule type" value="Genomic_DNA"/>
</dbReference>